<evidence type="ECO:0000313" key="3">
    <source>
        <dbReference type="Proteomes" id="UP000298438"/>
    </source>
</evidence>
<organism evidence="2 3">
    <name type="scientific">Zemynaea arenosa</name>
    <dbReference type="NCBI Taxonomy" id="2561931"/>
    <lineage>
        <taxon>Bacteria</taxon>
        <taxon>Pseudomonadati</taxon>
        <taxon>Pseudomonadota</taxon>
        <taxon>Betaproteobacteria</taxon>
        <taxon>Burkholderiales</taxon>
        <taxon>Oxalobacteraceae</taxon>
        <taxon>Telluria group</taxon>
        <taxon>Zemynaea</taxon>
    </lineage>
</organism>
<dbReference type="Gene3D" id="3.40.430.10">
    <property type="entry name" value="Dihydrofolate Reductase, subunit A"/>
    <property type="match status" value="1"/>
</dbReference>
<name>A0A4Y9SS08_9BURK</name>
<feature type="domain" description="Bacterial bifunctional deaminase-reductase C-terminal" evidence="1">
    <location>
        <begin position="4"/>
        <end position="172"/>
    </location>
</feature>
<dbReference type="Pfam" id="PF01872">
    <property type="entry name" value="RibD_C"/>
    <property type="match status" value="1"/>
</dbReference>
<evidence type="ECO:0000313" key="2">
    <source>
        <dbReference type="EMBL" id="TFW29490.1"/>
    </source>
</evidence>
<dbReference type="RefSeq" id="WP_135205455.1">
    <property type="nucleotide sequence ID" value="NZ_SPVF01000016.1"/>
</dbReference>
<dbReference type="OrthoDB" id="2313602at2"/>
<dbReference type="Proteomes" id="UP000298438">
    <property type="component" value="Unassembled WGS sequence"/>
</dbReference>
<protein>
    <recommendedName>
        <fullName evidence="1">Bacterial bifunctional deaminase-reductase C-terminal domain-containing protein</fullName>
    </recommendedName>
</protein>
<dbReference type="SUPFAM" id="SSF53597">
    <property type="entry name" value="Dihydrofolate reductase-like"/>
    <property type="match status" value="1"/>
</dbReference>
<comment type="caution">
    <text evidence="2">The sequence shown here is derived from an EMBL/GenBank/DDBJ whole genome shotgun (WGS) entry which is preliminary data.</text>
</comment>
<proteinExistence type="predicted"/>
<dbReference type="AlphaFoldDB" id="A0A4Y9SS08"/>
<reference evidence="2 3" key="1">
    <citation type="submission" date="2019-03" db="EMBL/GenBank/DDBJ databases">
        <title>Draft Genome Sequence of Massilia arenosa sp. nov., a Novel Massilia Species Isolated from a Sandy-loam Maize Soil.</title>
        <authorList>
            <person name="Raths R."/>
            <person name="Peta V."/>
            <person name="Bucking H."/>
        </authorList>
    </citation>
    <scope>NUCLEOTIDE SEQUENCE [LARGE SCALE GENOMIC DNA]</scope>
    <source>
        <strain evidence="2 3">MC02</strain>
    </source>
</reference>
<dbReference type="InterPro" id="IPR002734">
    <property type="entry name" value="RibDG_C"/>
</dbReference>
<dbReference type="PANTHER" id="PTHR38011">
    <property type="entry name" value="DIHYDROFOLATE REDUCTASE FAMILY PROTEIN (AFU_ORTHOLOGUE AFUA_8G06820)"/>
    <property type="match status" value="1"/>
</dbReference>
<dbReference type="EMBL" id="SPVF01000016">
    <property type="protein sequence ID" value="TFW29490.1"/>
    <property type="molecule type" value="Genomic_DNA"/>
</dbReference>
<evidence type="ECO:0000259" key="1">
    <source>
        <dbReference type="Pfam" id="PF01872"/>
    </source>
</evidence>
<keyword evidence="3" id="KW-1185">Reference proteome</keyword>
<dbReference type="GO" id="GO:0008703">
    <property type="term" value="F:5-amino-6-(5-phosphoribosylamino)uracil reductase activity"/>
    <property type="evidence" value="ECO:0007669"/>
    <property type="project" value="InterPro"/>
</dbReference>
<dbReference type="PANTHER" id="PTHR38011:SF11">
    <property type="entry name" value="2,5-DIAMINO-6-RIBOSYLAMINO-4(3H)-PYRIMIDINONE 5'-PHOSPHATE REDUCTASE"/>
    <property type="match status" value="1"/>
</dbReference>
<dbReference type="InterPro" id="IPR050765">
    <property type="entry name" value="Riboflavin_Biosynth_HTPR"/>
</dbReference>
<dbReference type="GO" id="GO:0009231">
    <property type="term" value="P:riboflavin biosynthetic process"/>
    <property type="evidence" value="ECO:0007669"/>
    <property type="project" value="InterPro"/>
</dbReference>
<dbReference type="InterPro" id="IPR024072">
    <property type="entry name" value="DHFR-like_dom_sf"/>
</dbReference>
<accession>A0A4Y9SS08</accession>
<gene>
    <name evidence="2" type="ORF">E4L96_01410</name>
</gene>
<sequence>MRPVQAFLFISVDGVVEAPETFIRPELYEEVDAILAEILPQQDAVLLGRTLYEEWAEFWPGSDMEPFASFINSCPKYVASRTLTAVGWTNASLLGGDLTHSIQALKAKPGKAICAHGSISLVQSLLSLDLLDELILVQTPAVVGRGRRLFERHDGMCQLDLVRAKTTPSGLQLLGYAPRR</sequence>